<keyword evidence="1" id="KW-0812">Transmembrane</keyword>
<accession>A0A375YFG2</accession>
<keyword evidence="1" id="KW-1133">Transmembrane helix</keyword>
<feature type="transmembrane region" description="Helical" evidence="1">
    <location>
        <begin position="171"/>
        <end position="189"/>
    </location>
</feature>
<dbReference type="RefSeq" id="WP_181791992.1">
    <property type="nucleotide sequence ID" value="NZ_MVID01000003.1"/>
</dbReference>
<protein>
    <submittedName>
        <fullName evidence="2">ABC transporter [Catenulispora acidiphila DSM]</fullName>
    </submittedName>
</protein>
<evidence type="ECO:0000313" key="2">
    <source>
        <dbReference type="EMBL" id="SRX79814.1"/>
    </source>
</evidence>
<feature type="transmembrane region" description="Helical" evidence="1">
    <location>
        <begin position="94"/>
        <end position="127"/>
    </location>
</feature>
<gene>
    <name evidence="2" type="ORF">MPP7335_01552</name>
</gene>
<name>A0A375YFG2_MYCPF</name>
<feature type="transmembrane region" description="Helical" evidence="1">
    <location>
        <begin position="227"/>
        <end position="246"/>
    </location>
</feature>
<sequence>MRAAGAALNAERIKLTTLRSPLWAAVAAAVLALALAALQASVSSGYAPMPVQRAAMGVAVFGVPVLMVVAAMTVTGEYRSGLIATTFLATPRRTVVVCAKAVAAAVFSVVVAVVMVFGAVLVARLVAAPRAAAGLTVSAAAGFSVSIAIYAALTAVLGVGVAVLVRHTAGAVTALLLWPLLLEPLLGNLPGRSWDIGPYLPFANMFRFLDVQWLFPDYPMRWGATGSLGYFAAVVGAVFVVALLTVNRRDA</sequence>
<evidence type="ECO:0000313" key="3">
    <source>
        <dbReference type="Proteomes" id="UP000252008"/>
    </source>
</evidence>
<dbReference type="AlphaFoldDB" id="A0A375YFG2"/>
<feature type="transmembrane region" description="Helical" evidence="1">
    <location>
        <begin position="139"/>
        <end position="165"/>
    </location>
</feature>
<reference evidence="2 3" key="1">
    <citation type="submission" date="2018-05" db="EMBL/GenBank/DDBJ databases">
        <authorList>
            <consortium name="IHU Genomes"/>
        </authorList>
    </citation>
    <scope>NUCLEOTIDE SEQUENCE [LARGE SCALE GENOMIC DNA]</scope>
    <source>
        <strain evidence="2 3">P7335</strain>
    </source>
</reference>
<feature type="transmembrane region" description="Helical" evidence="1">
    <location>
        <begin position="54"/>
        <end position="74"/>
    </location>
</feature>
<dbReference type="STRING" id="39692.BST38_05445"/>
<feature type="transmembrane region" description="Helical" evidence="1">
    <location>
        <begin position="22"/>
        <end position="42"/>
    </location>
</feature>
<dbReference type="Proteomes" id="UP000252008">
    <property type="component" value="Unassembled WGS sequence"/>
</dbReference>
<proteinExistence type="predicted"/>
<keyword evidence="1" id="KW-0472">Membrane</keyword>
<keyword evidence="3" id="KW-1185">Reference proteome</keyword>
<organism evidence="2 3">
    <name type="scientific">Mycolicibacterium parafortuitum</name>
    <name type="common">Mycobacterium parafortuitum</name>
    <dbReference type="NCBI Taxonomy" id="39692"/>
    <lineage>
        <taxon>Bacteria</taxon>
        <taxon>Bacillati</taxon>
        <taxon>Actinomycetota</taxon>
        <taxon>Actinomycetes</taxon>
        <taxon>Mycobacteriales</taxon>
        <taxon>Mycobacteriaceae</taxon>
        <taxon>Mycolicibacterium</taxon>
    </lineage>
</organism>
<evidence type="ECO:0000256" key="1">
    <source>
        <dbReference type="SAM" id="Phobius"/>
    </source>
</evidence>
<dbReference type="EMBL" id="UEGS01000001">
    <property type="protein sequence ID" value="SRX79814.1"/>
    <property type="molecule type" value="Genomic_DNA"/>
</dbReference>